<feature type="compositionally biased region" description="Low complexity" evidence="6">
    <location>
        <begin position="683"/>
        <end position="710"/>
    </location>
</feature>
<evidence type="ECO:0008006" key="9">
    <source>
        <dbReference type="Google" id="ProtNLM"/>
    </source>
</evidence>
<proteinExistence type="inferred from homology"/>
<feature type="region of interest" description="Disordered" evidence="6">
    <location>
        <begin position="610"/>
        <end position="665"/>
    </location>
</feature>
<feature type="coiled-coil region" evidence="5">
    <location>
        <begin position="3570"/>
        <end position="3618"/>
    </location>
</feature>
<dbReference type="InterPro" id="IPR051877">
    <property type="entry name" value="Centriole_BasalBody_StrucProt"/>
</dbReference>
<evidence type="ECO:0000256" key="6">
    <source>
        <dbReference type="SAM" id="MobiDB-lite"/>
    </source>
</evidence>
<evidence type="ECO:0000313" key="7">
    <source>
        <dbReference type="EMBL" id="KAL3769672.1"/>
    </source>
</evidence>
<feature type="coiled-coil region" evidence="5">
    <location>
        <begin position="2962"/>
        <end position="3108"/>
    </location>
</feature>
<comment type="subcellular location">
    <subcellularLocation>
        <location evidence="1">Cytoplasm</location>
        <location evidence="1">Cytoskeleton</location>
        <location evidence="1">Microtubule organizing center</location>
        <location evidence="1">Centrosome</location>
        <location evidence="1">Centriole</location>
    </subcellularLocation>
</comment>
<dbReference type="PANTHER" id="PTHR20544">
    <property type="entry name" value="CENTROSOMAL PROTEIN CEP135"/>
    <property type="match status" value="1"/>
</dbReference>
<evidence type="ECO:0000256" key="3">
    <source>
        <dbReference type="ARBA" id="ARBA00023212"/>
    </source>
</evidence>
<dbReference type="Proteomes" id="UP001530315">
    <property type="component" value="Unassembled WGS sequence"/>
</dbReference>
<feature type="region of interest" description="Disordered" evidence="6">
    <location>
        <begin position="201"/>
        <end position="239"/>
    </location>
</feature>
<feature type="coiled-coil region" evidence="5">
    <location>
        <begin position="1532"/>
        <end position="1577"/>
    </location>
</feature>
<feature type="coiled-coil region" evidence="5">
    <location>
        <begin position="2790"/>
        <end position="2936"/>
    </location>
</feature>
<feature type="region of interest" description="Disordered" evidence="6">
    <location>
        <begin position="316"/>
        <end position="349"/>
    </location>
</feature>
<dbReference type="PANTHER" id="PTHR20544:SF0">
    <property type="entry name" value="NUCLEOPROTEIN TPR_MLP1 DOMAIN-CONTAINING PROTEIN"/>
    <property type="match status" value="1"/>
</dbReference>
<feature type="coiled-coil region" evidence="5">
    <location>
        <begin position="1367"/>
        <end position="1443"/>
    </location>
</feature>
<gene>
    <name evidence="7" type="ORF">ACHAW5_005739</name>
</gene>
<evidence type="ECO:0000256" key="5">
    <source>
        <dbReference type="SAM" id="Coils"/>
    </source>
</evidence>
<feature type="coiled-coil region" evidence="5">
    <location>
        <begin position="4302"/>
        <end position="4340"/>
    </location>
</feature>
<feature type="region of interest" description="Disordered" evidence="6">
    <location>
        <begin position="446"/>
        <end position="476"/>
    </location>
</feature>
<keyword evidence="2" id="KW-0963">Cytoplasm</keyword>
<feature type="region of interest" description="Disordered" evidence="6">
    <location>
        <begin position="1"/>
        <end position="104"/>
    </location>
</feature>
<keyword evidence="3" id="KW-0206">Cytoskeleton</keyword>
<accession>A0ABD3N530</accession>
<comment type="caution">
    <text evidence="7">The sequence shown here is derived from an EMBL/GenBank/DDBJ whole genome shotgun (WGS) entry which is preliminary data.</text>
</comment>
<feature type="region of interest" description="Disordered" evidence="6">
    <location>
        <begin position="678"/>
        <end position="728"/>
    </location>
</feature>
<feature type="coiled-coil region" evidence="5">
    <location>
        <begin position="1666"/>
        <end position="1732"/>
    </location>
</feature>
<keyword evidence="8" id="KW-1185">Reference proteome</keyword>
<feature type="compositionally biased region" description="Polar residues" evidence="6">
    <location>
        <begin position="711"/>
        <end position="721"/>
    </location>
</feature>
<feature type="coiled-coil region" evidence="5">
    <location>
        <begin position="2274"/>
        <end position="2420"/>
    </location>
</feature>
<name>A0ABD3N530_9STRA</name>
<organism evidence="7 8">
    <name type="scientific">Stephanodiscus triporus</name>
    <dbReference type="NCBI Taxonomy" id="2934178"/>
    <lineage>
        <taxon>Eukaryota</taxon>
        <taxon>Sar</taxon>
        <taxon>Stramenopiles</taxon>
        <taxon>Ochrophyta</taxon>
        <taxon>Bacillariophyta</taxon>
        <taxon>Coscinodiscophyceae</taxon>
        <taxon>Thalassiosirophycidae</taxon>
        <taxon>Stephanodiscales</taxon>
        <taxon>Stephanodiscaceae</taxon>
        <taxon>Stephanodiscus</taxon>
    </lineage>
</organism>
<sequence length="4626" mass="520253">MDRRSSGAAMRTPSKSGRAFGTRLSANSPLPSQREQLQQQPSLSKSAKKKRLDSISEITTSGKKKEEKRPQSQPKTGNHAVAERNSATSALKLPPPSTTTTTSIEREDVDCTTAATTPASMLRPAAAATPLSAPGSGVVNRGKNLMHHFNYSSPSIGDDNDDNHIDDGQEVVFGRRMSILFSPRREGDGVGEEDGHVAKAIASSSSSPPWTKFTPKIQWQRKDGDDGKAASTPLSSYHQSTNADTWMNVASSAPTLGLAAFPLSSSSSSSSAHSTTAINSAGVVTTSLLYPPRERQHKTIASPMYSSTSSKKVLFTPSQSYSPPRWPTASLSPPTTATIPASSSSEAGSTTISASSAVDEASVIMSSATAAAAAKSSIQTALSIGPSEYAIRFPAGQTSLHLEFEPVTLTSGRMTGCGIAKVLPEFYKKLNSNAISYLPEPLPCGSSGSNASANDDRWGGVKVGEEEDGSSADAKTSQSMIQVNDLVVSINGISVLSRKYDIIMELLHHERFHHVDRIIVFRSIEKLWRSRSSSYSHQFTRRTMRHLRTGKRIATALNDDVLLTEDNSELLLRTWVETPTQVLVARNRQSRTTGGGVGFIISTDQNIDSITRPTRDFGNASSAAGNDKDGNTEDQGGGGQRLSRCNIQDESSNDDGGPDNKKLDSIGEMTTTARVSEHEAALISTSSSPKNSSSTATTTPPITTATNRTPSSTAPGSSSVTKEGVDDMMTMTGGSSFLFSPSNVKKILRRSGDCGNSSRNDYLSPIVTKVSTTPASSSSSNALSSSQSQSLGVELFSASAAASTAKKSNVRRSSSKQQQQTIAVRLSDHKYDNGYNTSSSRSSHMVERICKVLMGNEILGDMGGDFEQSLRLKKAVVEEIKYAHFLLLIGETKQRAVDATKDLQSNELSSKGITNQSRLQEVAAVAQKVESASAIAGSMMISPTSSRSEANVSENSERYDTQKVMIDMQSQLDDSNAIESKENHAAIVTALEQRIAVIEADRDDAHLELEKARLAVAKAKDDADMTLKAMDEERLSFHRHEATLLKQVSSLEELVEATEQKFADSTKSLNTVESERDVALIELEREQLALSVVAAELAICKASSIQRDSSHTEHVCALEERLAAKENAESVREKAHQELEQRLLALSGAESVRDELNNELDNAQLKIAQLEMEKNEAVSKALSLEDSLVKLRHEIGITNSKNCQLITEIEELTAKHKATESERREYMDKLQHVTCEKEEAEAQLRESNDHLARLEEEVFIANSKNSQLITEIEECTAKFIAIESEKREYMDKLEHVACVKTATEAQFRESTDHLAMLKEQVLMLSEEKNALEMKVAMAAADLDKATKAAEQERLHLQQCNALCEEQVHSLEKRLKIELEKLNAAEMEASQSRALCFNVQRDFKELEHEREFLQMNIANLKAASASTEAERTELIARVHRLEHEISDGKVSESENQSELQSLSSALKAAHDELSVLKCDRLHLENLVTDLKSNMTLSNAKSEEDLKFFQASTCTLNYDISVLKSKLVTAEKGIDNEQAVVKVLEAELSTKQRALDCLLQESSAEKESLTADLDIKTAEIVALQSSQKALTEQMNDLAIKLEGTKSDAMNQNANLMAESKQLSMQLIESDNDAQRYKAICNDLKYKLETAEALLDEGDAEIQSLTYVGETLKTKVINLEALLENAEDALSHLKDEYESLAIDKESMQTQFESEIDVLREKERELTDQMKRIEELHFSSRNELQMKLADAQNVATQSKTVNAGLRSKLESAEKTLVEANANIQSLLKDCSCWKRQVNDLEILLANADEANTKQKDEVESLTVELKGLRHEKDSMAVEMMSKEAEIIMLNERMSELSNQLNTVCHVKDEYESLAIDKESMQTQFESEIDVLREKERELTDQMKRIEELHFSSRNELQMKLADAQNVATQSKTVNAGLRSKLESAEKSLVEANANIQSLLKDCSCWKRQVNDLEILLANADEANTKQKDEVESLTVELKDLRHEKDSMAVEMMSKEAEIVMLNERMSELSNQLNTVCHLKDEYESLAIDKESMQTQFESEIDVLREKERELTDQMKRIEELHFSSRNELQMKLADAQNVATQSKTVNAGLRSKLESAEKSLVEANANIQSLLKDCSCWKRQVNDLEILLANADEANTKQKDEVESLTVELKDLRHEKDSMAVEMMSKEAEIVMLNERMSELSNQLNTVCHVKDEYESLAIDKESMQTQFESEIDVLREKERELTDQMKRIEELHFSSRNELQMKLADAQNVATQSKTVNAGLRSKLESAEKSLVEANANIQSLLKDCSCWKRQVNDLEILLANADEANTKQKDEVESLTVELKDLRHEKDSMAVEMMSKEAEIVMLNERMNELSNQLNTVCHLKDEYESLAIDKESMQTQFESEIDVLREKERELTDQMKRIEELHFSSRNELQMKLADAQNVATQSKTVNAGLRSKLESAEKSLVEANANIQSLLKDCSCWKRQVNDLEILLANADEANTKQKDEVESLTVELKDLRHEKDSMAVEMMSKEAEIVMLNERMSELSNQLNTVCHVKDEYESLAIDKESMQTQFESEIDVLREKERELTDQMKRIEELHFSSRNELQMKLADAQNVATQSKTVNAGLRSKLESAEKSLVEANANIQSLLKDCSCWKRQVNDLEILLANADEANTKQKDEVESLTVELKDLRHEKDSMAVEMMSKEAEIVMLNERMNELSNQLNTVCHLKDEYESLAIDKESMQTQFESEIDVLREKERELTDQMKRIEELHFSSRNELQMKLADAQNVATQSKTVNAGLRSKLESAEKSLVEANANIQSLLKDCSCWKRQVNDLEILLANADEANTKQKDEVESLTVELKDLRHEKDSMAVEMMSKEAEIVMLNERMNELSNQLNTVCHLKEEYESLAIDKESMQTQFESEIDVLREKERELTDQMKRIEELHFSSRNELQMKLADAQNVATQSKTVNAGLRSKLESAEKSLVEANANIQSLLKDCSCWKRQVNDLEILLANADEANTKQKDEVESLTVELKDLRHEKDSMAVEMMSKEAEIVMLNERMSELSNQLNTVCHVKDEYESLAIDKESMQTQFESEIDVLREKERELTDQMKRIEELHFSSRNELQMKLADAQNVATQSKTVNAGLRSKLESAEKSLVEANANIQSLLKDCSCWKRQVNDLEILLANADEANTKQKDEVESLTVELKDLRHEKDSMAVEMMSKEAEIVMLNERMSELSNQLNTVCHVKDEYDDGHKLGRTSELSALEMDLARLNTSIKMKEVENASLLSQLREWKTTFDDLAAGLSQAEAQYQSQLENNELRQNELLSRNSDLTATVENLSSHVQHIEAKSRRDKLSHEVALNQFSIDIRDLQNALSGTKIKCIHLANELEAKTSYYLRAVTEKECELETTTSVIASMEQEICRLTTEVSSASETISLLKSEGNATKCALITELNETKESFEVERKSLYDRIQCLQRELNESLDAMQQQSERIAKNEALHASDLELWREKSSQANGLLNERQVEIDRLTDELYSATRDHEKSMSNSAEAHESIIERMRSAHDRKINELHRRTLEFSGKLQECKVEMNQLQHKLQGEVDKNISLREYDEEKERKLQEQSAEIELLNMQINLIGQSMSKAEHEFTWEKQRLNDEINTKKAAIELQNLAMTKVVEESNQSEMRLRTKLEATRSALIQLSIDLADTREGVIKAIEDSKNATKEGVERVVNTFKADIDASQCQVESVISKLSQAKKQFHEELLMKDEEIKALASAQLLTVSENEEMKLTIQQQEELLSQLNRTHKNQVIQLQESIEIATMNWANEKASHESKIQSLQDVVKEKCILNRSLVARLEVAAILAQRDDKFDKMFDAVGIMKNACDEYCVVDSSQDSKLEEMQIMLESREKLIKFLSVDLTLAQDEIVSLKAEVECAKEIGQCETMSLREEYTKKLSALVENIMNERASIESDWRSFQTALHQLAVCIAHEDQELPIEALPEMTALLKTFFKLFQQKVDQISSLQSELKNLNMNRNYLNEEIDPFRESRDDLAVYDLMSEIKVANQRMEEMSRKLDSEASHRTMSEMICKTVSTALIDANERIATMENQIREMEEHALLQSNEIKELETYVDVTRNQISAIGVNAQSKSKQAKDMEMHLEQVEIQKRKLELLHERSIAEVESSQKHSIDLTAMIIEKNKEVASNESTILELQYKVDHLEATIEGWIFAFEGLTTNAELGISSPDDVAGILAASTLRQDTQLAEIAKLKEQCLQMKEELSQQASMHAAIVNGLESECLMLSKESDNVHNELKEKQEYIIMLEDAKLRLEAKGKTLKKDKEEIHRRLSDLQKSSNILRQQKLASELLSNEVISAVKQLAGIAIVHSAELTGVPTTSLSRATWSENIDFVAHLIEHLSKMNQKCLLDIEHMKESIWRHQTVPISGQVAAEASTSKAEGRIALAELMDLASQHSDILEGLKSMKNSIASVMSSPKLLTPVKFGRQEECDAQRITNCDEDLYSDLLRAHEQLESLSAKIEAFQDDQIKWKEWETYFKSRISELEQENQIMKAAPLDLSKSKMQEMGAVLIYNIQHRYNQMISRRAFQTWSSQARMLKHVYIAKQVAKELAKTRKTVLLLKTHFIDDSNP</sequence>
<feature type="compositionally biased region" description="Polar residues" evidence="6">
    <location>
        <begin position="24"/>
        <end position="45"/>
    </location>
</feature>
<reference evidence="7 8" key="1">
    <citation type="submission" date="2024-10" db="EMBL/GenBank/DDBJ databases">
        <title>Updated reference genomes for cyclostephanoid diatoms.</title>
        <authorList>
            <person name="Roberts W.R."/>
            <person name="Alverson A.J."/>
        </authorList>
    </citation>
    <scope>NUCLEOTIDE SEQUENCE [LARGE SCALE GENOMIC DNA]</scope>
    <source>
        <strain evidence="7 8">AJA276-08</strain>
    </source>
</reference>
<feature type="coiled-coil region" evidence="5">
    <location>
        <begin position="3996"/>
        <end position="4161"/>
    </location>
</feature>
<feature type="coiled-coil region" evidence="5">
    <location>
        <begin position="1758"/>
        <end position="1904"/>
    </location>
</feature>
<feature type="coiled-coil region" evidence="5">
    <location>
        <begin position="2446"/>
        <end position="2592"/>
    </location>
</feature>
<feature type="region of interest" description="Disordered" evidence="6">
    <location>
        <begin position="806"/>
        <end position="839"/>
    </location>
</feature>
<feature type="coiled-coil region" evidence="5">
    <location>
        <begin position="3769"/>
        <end position="3796"/>
    </location>
</feature>
<feature type="coiled-coil region" evidence="5">
    <location>
        <begin position="2618"/>
        <end position="2764"/>
    </location>
</feature>
<feature type="coiled-coil region" evidence="5">
    <location>
        <begin position="4239"/>
        <end position="4266"/>
    </location>
</feature>
<evidence type="ECO:0000256" key="1">
    <source>
        <dbReference type="ARBA" id="ARBA00004114"/>
    </source>
</evidence>
<feature type="compositionally biased region" description="Low complexity" evidence="6">
    <location>
        <begin position="327"/>
        <end position="349"/>
    </location>
</feature>
<comment type="similarity">
    <text evidence="4">Belongs to the CEP135/TSGA10 family.</text>
</comment>
<dbReference type="GO" id="GO:0005814">
    <property type="term" value="C:centriole"/>
    <property type="evidence" value="ECO:0007669"/>
    <property type="project" value="UniProtKB-SubCell"/>
</dbReference>
<feature type="coiled-coil region" evidence="5">
    <location>
        <begin position="2102"/>
        <end position="2248"/>
    </location>
</feature>
<keyword evidence="5" id="KW-0175">Coiled coil</keyword>
<feature type="coiled-coil region" evidence="5">
    <location>
        <begin position="988"/>
        <end position="1061"/>
    </location>
</feature>
<evidence type="ECO:0000256" key="4">
    <source>
        <dbReference type="ARBA" id="ARBA00038123"/>
    </source>
</evidence>
<dbReference type="Gene3D" id="1.10.287.1490">
    <property type="match status" value="1"/>
</dbReference>
<dbReference type="EMBL" id="JALLAZ020001649">
    <property type="protein sequence ID" value="KAL3769672.1"/>
    <property type="molecule type" value="Genomic_DNA"/>
</dbReference>
<evidence type="ECO:0000313" key="8">
    <source>
        <dbReference type="Proteomes" id="UP001530315"/>
    </source>
</evidence>
<feature type="coiled-coil region" evidence="5">
    <location>
        <begin position="3134"/>
        <end position="3316"/>
    </location>
</feature>
<feature type="coiled-coil region" evidence="5">
    <location>
        <begin position="3442"/>
        <end position="3487"/>
    </location>
</feature>
<feature type="coiled-coil region" evidence="5">
    <location>
        <begin position="1930"/>
        <end position="2076"/>
    </location>
</feature>
<feature type="coiled-coil region" evidence="5">
    <location>
        <begin position="1146"/>
        <end position="1257"/>
    </location>
</feature>
<evidence type="ECO:0000256" key="2">
    <source>
        <dbReference type="ARBA" id="ARBA00022490"/>
    </source>
</evidence>
<protein>
    <recommendedName>
        <fullName evidence="9">PDZ domain-containing protein</fullName>
    </recommendedName>
</protein>